<evidence type="ECO:0000313" key="3">
    <source>
        <dbReference type="Proteomes" id="UP000194761"/>
    </source>
</evidence>
<feature type="transmembrane region" description="Helical" evidence="1">
    <location>
        <begin position="46"/>
        <end position="69"/>
    </location>
</feature>
<sequence length="73" mass="8034">MVLGYGRADRDVSGLPFRERALHHHLASRRRVEHLRTVPGKVLLGLWVYVGLLALSMTGVVLLGILPVLGPAR</sequence>
<proteinExistence type="predicted"/>
<comment type="caution">
    <text evidence="2">The sequence shown here is derived from an EMBL/GenBank/DDBJ whole genome shotgun (WGS) entry which is preliminary data.</text>
</comment>
<protein>
    <submittedName>
        <fullName evidence="2">Uncharacterized protein</fullName>
    </submittedName>
</protein>
<dbReference type="EMBL" id="NGFP01000031">
    <property type="protein sequence ID" value="OUC97803.1"/>
    <property type="molecule type" value="Genomic_DNA"/>
</dbReference>
<keyword evidence="1" id="KW-0812">Transmembrane</keyword>
<keyword evidence="3" id="KW-1185">Reference proteome</keyword>
<name>A0A243RTT7_9ACTN</name>
<evidence type="ECO:0000313" key="2">
    <source>
        <dbReference type="EMBL" id="OUC97803.1"/>
    </source>
</evidence>
<dbReference type="AlphaFoldDB" id="A0A243RTT7"/>
<dbReference type="Proteomes" id="UP000194761">
    <property type="component" value="Unassembled WGS sequence"/>
</dbReference>
<accession>A0A243RTT7</accession>
<organism evidence="2 3">
    <name type="scientific">Streptosporangium minutum</name>
    <dbReference type="NCBI Taxonomy" id="569862"/>
    <lineage>
        <taxon>Bacteria</taxon>
        <taxon>Bacillati</taxon>
        <taxon>Actinomycetota</taxon>
        <taxon>Actinomycetes</taxon>
        <taxon>Streptosporangiales</taxon>
        <taxon>Streptosporangiaceae</taxon>
        <taxon>Streptosporangium</taxon>
    </lineage>
</organism>
<reference evidence="2 3" key="1">
    <citation type="submission" date="2017-05" db="EMBL/GenBank/DDBJ databases">
        <title>Biotechnological potential of actinobacteria isolated from South African environments.</title>
        <authorList>
            <person name="Le Roes-Hill M."/>
            <person name="Prins A."/>
            <person name="Durrell K.A."/>
        </authorList>
    </citation>
    <scope>NUCLEOTIDE SEQUENCE [LARGE SCALE GENOMIC DNA]</scope>
    <source>
        <strain evidence="2">M26</strain>
    </source>
</reference>
<evidence type="ECO:0000256" key="1">
    <source>
        <dbReference type="SAM" id="Phobius"/>
    </source>
</evidence>
<gene>
    <name evidence="2" type="ORF">CA984_09790</name>
</gene>
<keyword evidence="1" id="KW-0472">Membrane</keyword>
<keyword evidence="1" id="KW-1133">Transmembrane helix</keyword>